<dbReference type="Proteomes" id="UP000681967">
    <property type="component" value="Unassembled WGS sequence"/>
</dbReference>
<dbReference type="EMBL" id="CAJOBH010068099">
    <property type="protein sequence ID" value="CAF4458286.1"/>
    <property type="molecule type" value="Genomic_DNA"/>
</dbReference>
<evidence type="ECO:0000313" key="3">
    <source>
        <dbReference type="EMBL" id="CAF4881489.1"/>
    </source>
</evidence>
<dbReference type="Proteomes" id="UP000681720">
    <property type="component" value="Unassembled WGS sequence"/>
</dbReference>
<dbReference type="AlphaFoldDB" id="A0A8S3BW26"/>
<name>A0A8S3BW26_9BILA</name>
<dbReference type="EMBL" id="CAJOBJ010166642">
    <property type="protein sequence ID" value="CAF4867008.1"/>
    <property type="molecule type" value="Genomic_DNA"/>
</dbReference>
<gene>
    <name evidence="1" type="ORF">BYL167_LOCUS34076</name>
    <name evidence="2" type="ORF">GIL414_LOCUS50183</name>
    <name evidence="3" type="ORF">SMN809_LOCUS50842</name>
</gene>
<feature type="non-terminal residue" evidence="2">
    <location>
        <position position="1"/>
    </location>
</feature>
<dbReference type="Proteomes" id="UP000676336">
    <property type="component" value="Unassembled WGS sequence"/>
</dbReference>
<evidence type="ECO:0000313" key="4">
    <source>
        <dbReference type="Proteomes" id="UP000681720"/>
    </source>
</evidence>
<dbReference type="InterPro" id="IPR050754">
    <property type="entry name" value="FKBP4/5/8-like"/>
</dbReference>
<dbReference type="InterPro" id="IPR011990">
    <property type="entry name" value="TPR-like_helical_dom_sf"/>
</dbReference>
<evidence type="ECO:0000313" key="1">
    <source>
        <dbReference type="EMBL" id="CAF4458286.1"/>
    </source>
</evidence>
<comment type="caution">
    <text evidence="2">The sequence shown here is derived from an EMBL/GenBank/DDBJ whole genome shotgun (WGS) entry which is preliminary data.</text>
</comment>
<dbReference type="Gene3D" id="1.25.40.10">
    <property type="entry name" value="Tetratricopeptide repeat domain"/>
    <property type="match status" value="1"/>
</dbReference>
<reference evidence="2" key="1">
    <citation type="submission" date="2021-02" db="EMBL/GenBank/DDBJ databases">
        <authorList>
            <person name="Nowell W R."/>
        </authorList>
    </citation>
    <scope>NUCLEOTIDE SEQUENCE</scope>
</reference>
<dbReference type="EMBL" id="CAJOBI010168955">
    <property type="protein sequence ID" value="CAF4881489.1"/>
    <property type="molecule type" value="Genomic_DNA"/>
</dbReference>
<organism evidence="2 4">
    <name type="scientific">Rotaria magnacalcarata</name>
    <dbReference type="NCBI Taxonomy" id="392030"/>
    <lineage>
        <taxon>Eukaryota</taxon>
        <taxon>Metazoa</taxon>
        <taxon>Spiralia</taxon>
        <taxon>Gnathifera</taxon>
        <taxon>Rotifera</taxon>
        <taxon>Eurotatoria</taxon>
        <taxon>Bdelloidea</taxon>
        <taxon>Philodinida</taxon>
        <taxon>Philodinidae</taxon>
        <taxon>Rotaria</taxon>
    </lineage>
</organism>
<feature type="non-terminal residue" evidence="2">
    <location>
        <position position="80"/>
    </location>
</feature>
<proteinExistence type="predicted"/>
<protein>
    <submittedName>
        <fullName evidence="2">Uncharacterized protein</fullName>
    </submittedName>
</protein>
<accession>A0A8S3BW26</accession>
<evidence type="ECO:0000313" key="2">
    <source>
        <dbReference type="EMBL" id="CAF4867008.1"/>
    </source>
</evidence>
<dbReference type="PANTHER" id="PTHR46512">
    <property type="entry name" value="PEPTIDYLPROLYL ISOMERASE"/>
    <property type="match status" value="1"/>
</dbReference>
<sequence>DLNPILISFDENQRLILKDRYIQVENNVAQVNLLLKNYNACLNAVENVLKYDPNNVKALFRQGKAFFQLGLYDKAIPPLK</sequence>
<dbReference type="SUPFAM" id="SSF48452">
    <property type="entry name" value="TPR-like"/>
    <property type="match status" value="1"/>
</dbReference>